<comment type="similarity">
    <text evidence="1 6">Belongs to the UBR4 family.</text>
</comment>
<dbReference type="InterPro" id="IPR056530">
    <property type="entry name" value="UBR4-like_dom"/>
</dbReference>
<keyword evidence="9" id="KW-1185">Reference proteome</keyword>
<proteinExistence type="inferred from homology"/>
<accession>A0A8S1FFV3</accession>
<feature type="domain" description="UBR-type" evidence="7">
    <location>
        <begin position="1109"/>
        <end position="1176"/>
    </location>
</feature>
<protein>
    <recommendedName>
        <fullName evidence="7">UBR-type domain-containing protein</fullName>
    </recommendedName>
</protein>
<feature type="region of interest" description="UBR4 E3 catalytic module" evidence="6">
    <location>
        <begin position="3729"/>
        <end position="4147"/>
    </location>
</feature>
<evidence type="ECO:0000256" key="2">
    <source>
        <dbReference type="ARBA" id="ARBA00022723"/>
    </source>
</evidence>
<dbReference type="SMART" id="SM00396">
    <property type="entry name" value="ZnF_UBR1"/>
    <property type="match status" value="1"/>
</dbReference>
<dbReference type="GO" id="GO:0008270">
    <property type="term" value="F:zinc ion binding"/>
    <property type="evidence" value="ECO:0007669"/>
    <property type="project" value="UniProtKB-KW"/>
</dbReference>
<keyword evidence="3 6" id="KW-0863">Zinc-finger</keyword>
<feature type="zinc finger region" description="UBR-type" evidence="5">
    <location>
        <begin position="1109"/>
        <end position="1176"/>
    </location>
</feature>
<comment type="caution">
    <text evidence="8">The sequence shown here is derived from an EMBL/GenBank/DDBJ whole genome shotgun (WGS) entry which is preliminary data.</text>
</comment>
<dbReference type="OrthoDB" id="30336at2759"/>
<evidence type="ECO:0000256" key="4">
    <source>
        <dbReference type="ARBA" id="ARBA00022833"/>
    </source>
</evidence>
<dbReference type="PANTHER" id="PTHR21725">
    <property type="entry name" value="E3 UBIQUITIN-PROTEIN LIGASE UBR4"/>
    <property type="match status" value="1"/>
</dbReference>
<dbReference type="Proteomes" id="UP000494206">
    <property type="component" value="Unassembled WGS sequence"/>
</dbReference>
<dbReference type="PROSITE" id="PS51157">
    <property type="entry name" value="ZF_UBR"/>
    <property type="match status" value="1"/>
</dbReference>
<evidence type="ECO:0000259" key="7">
    <source>
        <dbReference type="PROSITE" id="PS51157"/>
    </source>
</evidence>
<dbReference type="PANTHER" id="PTHR21725:SF1">
    <property type="entry name" value="E3 UBIQUITIN-PROTEIN LIGASE UBR4"/>
    <property type="match status" value="1"/>
</dbReference>
<dbReference type="Pfam" id="PF13764">
    <property type="entry name" value="E3_UbLigase_R4"/>
    <property type="match status" value="2"/>
</dbReference>
<dbReference type="Pfam" id="PF02207">
    <property type="entry name" value="zf-UBR"/>
    <property type="match status" value="1"/>
</dbReference>
<dbReference type="EMBL" id="CADEPM010000011">
    <property type="protein sequence ID" value="CAB3410872.1"/>
    <property type="molecule type" value="Genomic_DNA"/>
</dbReference>
<keyword evidence="2" id="KW-0479">Metal-binding</keyword>
<gene>
    <name evidence="8" type="ORF">CBOVIS_LOCUS12330</name>
</gene>
<keyword evidence="4" id="KW-0862">Zinc</keyword>
<dbReference type="InterPro" id="IPR003126">
    <property type="entry name" value="Znf_UBR"/>
</dbReference>
<sequence length="4147" mass="472105">MDEAIRHSGLALATFLDENQNIELSSEQVGALIYRIRTVKNYGLTDVRVVCSALRVLVERLSQFPNHVYCEDVWMAILTAILDGIIEPDWKEMVNTVNLEQFKPEHPVPDNETGSSRRIVKTSEQMNMICEKILIDNDMLRRIFSAVWQAKLDKTMEAVKNEDWDNLNIQYTESSSNHALRLVDNKLFDSFSMIPDAKCVAEELTISALARLIETVSKLENSVNCEVAFMVFERIMSKSWIYIAEDRKFREIVYKALRRLLDVSISRSFDLRCVETLEDTCGWLNSPYEEICEFMEPTLWKCLDSHNTQLLSDISKMPLEIISDFESGSWLQSICEQIPMMIDKKDAENRLIEEKINKARSAIMFILDVLTKGKMADNVISLLATKHHDLRNTNEKDVAQCIRRVYKSAVDRKLLSDDCQVKLAEQFVEKNKMKELKTVVLSAPTKSLVRQRVAKMFIDNILGIIKSSDGVDVDVTTKKFEESSELISILVESLTIDDALHIVHTSMDILGKFTEHKEFVIKLLCGVLSTYSNKIDFPSLQVSKDKWDEVTAIVADNEARDAENDPNRIEVLSLRQMTSNELNLKELLYIFRRLNELMTSGGKQKIRMFYNGIMNINGIIEAFTNPEHIRELGVQLLNGFSNIIMESGDWRDFVDNLELFFEWFKDFDLLSSSEFVSSLVTLCNTIVFRHLTYVIGEEARFMTVDSLFCLARIWNCELLKRLPRSEADILESFLTMRKREIAERWDIDPDIKRVLINRPTAIKARDAAALTEADERLLSFLNGASAHLISMCHLLPEEPANYDNEIFAWAVGVSCGGISYLESIVAEANEVLSEKYGKQDLQRHQRTHVMYYLLMGSTSIVPNTSEYDNICISDYFTVVYTDMLREILPELNVEPVGSIMAKFPGDLNRFVGNITYWMTECALPIKGAEFTSLMVVKLGELLSDVKFFKEKSNMTIHGKLIDLFLTNISLLPGWVQCSSCPINFLAACDELFEVLFTNEMAKSKKKDIEKALVEVVKVVINENTAQSIFDYVGYFYQYSDRRGYSAMNMDLYGRNKFQKSKCPNIVKEAFTVLSKYGGIKVHKAGKSLNVTSKIEEDDGKKIDEETEKAQCTYAKSGTTGFIMQHWYNCHTCGRVDTTGVCSVCAVNCHRGHDISYSKKGSFFCDCGSADCNSVRDATHAPNVTNALRGQYPLKKAPTLTPKVRETVPYELRTDGFDEKSFKEIRKILNELNMAIDKYRDDLTSVITAIGQGNESCIMVEEKRKEHLRCLEDVTKIEFVFDASFMEEFPYVHDTMLFIPSRRYDIHLERSTNSGSSNSNSKLREIAGVIKLDSGGEVWLILNEFSQAILNIYHIDTRPSLLDGMSHVKLESESLPFVPRRLEVHGNRVAISSDTEVCVLKFNELGIINERAHIQLEKLQPTQNSSNPIVRVAWCRNELLNIIAIATHQFVRIYDLTLHYQKCLEEMVLPVGNVEDVVLLSKPANQLTLFVLSTTGYLYVQTVESKTAENNSIFLTNLVPHPLYAQSSSTGAGVSIFYSETYDLLFASHEKGTYFAKVPENFQNSNNVEPSWTWKKMILSTPVCCFKETAGIISCISSSQHMLIYYIHPTRHEMIIQRMLLKRNILTQFLMTSSRNDAIYSFVLFPEMPTLEIHVSSWRAAPDLWIDDIPSEVVTYETAEDADKPVLIEDADLVVLTEGCEVISKVYWLSPELSWFYDSTDLNNRLNSPEPMPLYGAHLNSFTLIAKVNTSGMVVRQIRLEVDGPIGPFTVSVAGHKFFVATETPRFFDLRFTREMSLNLDHGEIRIECCGRRTQTCISIRSLKLLGCARALMEENVPCYMFKPVQNMPDRLVANFFELCNQLVSISDESQKNKLSMFAASNLSRKVNHPSVCLAATRLLRKVHNKDLVKLFEIVDGSLLEEWKALQKWEPNRGMAEVRRKYVEKLVSRLLAMQRRWSLVEKNILKYFSSLLNFVKLMRDELLAMPPGRYSEIALGMCEMIFGFISQNGPESKAITKFYFDMFTDEETFHLSNDIRSASQIALYKYSYTCREDRFLCKKLFDEGKQDSYFVLSEVGSLTFTGKSRIFENSPISEPLRQINKTVSISNFLETHSNEEECAWIDPFIEMIIEKLKNEGAVNAMPHPRIPMLDSPSHGLTMVAILTMAQLHPNQVRRHIDNLVATLKFDVDHIVPLTEQNFINYALFRFLYILISRWSSVDGNPDEDEELLLPAFEDASHKKKTNQLLGELNNKLIEMGILDMCFDIIVHLIPYWLERAPNPTPPAIDMNGGRLWQPHPNMIARLANETNGGDAETVYLAAVTETALRFPAILYKLCNLKFEEKWYRKLCELTSANDAPALKYCKKLLTILCNGDRNIYRQLRDKFRLQTNTETLLKKYVEYSKNCGGHQQLTELVDVISSITTQAAQHPEMWREICSEQIAWFLHLVCYAADAISCPILDLIITAVRDSTAAGNSMVGLADRIIEAENGELIQKLILRCLVSSDENLRWHVHGLLRTVIQLASRQNQVAIMRAMYFKVYPLTRNRGNHTAQLVDLMCVYGPRLLNAGELLKICDTEAEIIEKIARKFDELGHTGTFKQMMDLGIGWKAMLCDINPCLVCFNRRGTQETQKLNAIKQDAKYSANAMIYKLSSNYEVSKVVIKLTEIKKTKSFKQVTLYYSPKAVDNIVELKLNKELWRRCAHVNVPANEQTITLNLPIAVVTSSLIIEFNDVYDSQANSQLHCPRCSLPVRSASGVCENCGENAYQCIKCRAINYVDKDPFLCQSCGFCKYARLECLVSCRQLPGTQNITCDNERAQSVEEMSKLLVRMENSKAKLAVLRAFCEALWFRGRPLAPFATHAENGHVADYLTATSVSSQSLNNLQVPVHLVLQMSTNLKLVYEELATRTQQLLSLRDELRRYDNPKKTPSVLYSPSSIECYSNNSTCFGCLSANVIHAISLMGAACEDENVQYQLMGMPTLEVISELARKFEPIRDECEMTLIRMMIDNKDATKRVEKLIDEKKVDVEVFARSLRHINDNTWQQKMKYLIRYAMENDDRNISLQTLMLLNKFLENARPIRLKVYRKMAARRQEKYVHTNKMATRETRVKVANYSIATRKNVTKWLTTGEEWNACCVDLPPTTSKNFQPPKPVDTTKYIWIAHCLFSPWASVRAAANRLLINISRQPGHEGVACLMVIDNLEKMKTVQPALCDQFVYAAHHIIGASANVKTRLFIEKLHIWLIRAIHSECKAMNLSTISEKETDSMFGFKMRSYVELLCLLFSGSCVENILLKAAADDLLIYLLQSTIFLKRMVTQRTRAIDASRAALEKLLRRVSWRDGSKLMKACVTSLNSMTDTNTQGHVVSVMLEIMDPQQKAEEDFFIQIEKDAAQEDFLQGRMSGNPYKSSDPGMGPLMRDIKNKICRDTEMIALMEDDNGMELLVNNNIISLSLPVRQVYEKMWRRMNFGQPMLIVYRMRGLMGDAVESFISSFGDDAAELLSSSQANSSGRFLLSQLRKIFDRIVKTSEGRKALVERQSIPIIIRVMRELCTEDENDKTNAESKSVLAMEFYKVAELIVNDINVHSNLSGIEEKDAKWIIDMFNIRKRDGTSVHSGMTAEEVRRRVQMLETIASSFGNIVLGSDAAENVLVERYPNVFDWSTLDRAESVLIREDSTWMAEQLATISTNILPSERGKSLKQKILDSGVVNTTCDYLVSNHPPLYSPTESNDWKQFLMKPSLKMMLTLLQGLAKNHQPSQVAIAAKSLPLLHRLEQVASENSIGTLAENVMDALKEDRDVAKKIEAVRLETKQKKRQLAMAMRNKQLSKMGMQVGKGGEVKVASRNITNEPALEDETDGFICCICRESVLKGSRASAVYAFAATTQFSSDPDLKLCSVSQMVMVHIECHNNAIRRVGAGRNIDEWAKASLHNAGAKCNILTPIATNETTQELLNAALQRYLTDYEHIAQVNGGITRQFLFLDICQLVERFVYKRSFSTQSQGGGRESNMQYLAILHLLALTLPEAEGDLQSSNHCFKLVSFLFTELTLDSWNEQKINVLKAALNNAQQNIGEARWEALREIMLTWAFVDRYFNKVIPITGDDRVEWLRENIRETITKTIKFVQDFDDNEMKCETLAEFCDVTGVSREEIGELVQDGQS</sequence>
<dbReference type="InterPro" id="IPR045189">
    <property type="entry name" value="UBR4-like"/>
</dbReference>
<name>A0A8S1FFV3_9PELO</name>
<evidence type="ECO:0000256" key="1">
    <source>
        <dbReference type="ARBA" id="ARBA00009970"/>
    </source>
</evidence>
<dbReference type="Pfam" id="PF24079">
    <property type="entry name" value="UBR4"/>
    <property type="match status" value="1"/>
</dbReference>
<organism evidence="8 9">
    <name type="scientific">Caenorhabditis bovis</name>
    <dbReference type="NCBI Taxonomy" id="2654633"/>
    <lineage>
        <taxon>Eukaryota</taxon>
        <taxon>Metazoa</taxon>
        <taxon>Ecdysozoa</taxon>
        <taxon>Nematoda</taxon>
        <taxon>Chromadorea</taxon>
        <taxon>Rhabditida</taxon>
        <taxon>Rhabditina</taxon>
        <taxon>Rhabditomorpha</taxon>
        <taxon>Rhabditoidea</taxon>
        <taxon>Rhabditidae</taxon>
        <taxon>Peloderinae</taxon>
        <taxon>Caenorhabditis</taxon>
    </lineage>
</organism>
<dbReference type="PROSITE" id="PS52043">
    <property type="entry name" value="UBR4_E3"/>
    <property type="match status" value="1"/>
</dbReference>
<evidence type="ECO:0000313" key="8">
    <source>
        <dbReference type="EMBL" id="CAB3410872.1"/>
    </source>
</evidence>
<evidence type="ECO:0000256" key="6">
    <source>
        <dbReference type="PROSITE-ProRule" id="PRU01388"/>
    </source>
</evidence>
<evidence type="ECO:0000256" key="5">
    <source>
        <dbReference type="PROSITE-ProRule" id="PRU00508"/>
    </source>
</evidence>
<evidence type="ECO:0000256" key="3">
    <source>
        <dbReference type="ARBA" id="ARBA00022771"/>
    </source>
</evidence>
<reference evidence="8 9" key="1">
    <citation type="submission" date="2020-04" db="EMBL/GenBank/DDBJ databases">
        <authorList>
            <person name="Laetsch R D."/>
            <person name="Stevens L."/>
            <person name="Kumar S."/>
            <person name="Blaxter L. M."/>
        </authorList>
    </citation>
    <scope>NUCLEOTIDE SEQUENCE [LARGE SCALE GENOMIC DNA]</scope>
</reference>
<dbReference type="InterPro" id="IPR025704">
    <property type="entry name" value="E3_Ub_ligase_UBR4_C"/>
</dbReference>
<evidence type="ECO:0000313" key="9">
    <source>
        <dbReference type="Proteomes" id="UP000494206"/>
    </source>
</evidence>